<evidence type="ECO:0000256" key="6">
    <source>
        <dbReference type="ARBA" id="ARBA00022759"/>
    </source>
</evidence>
<dbReference type="CDD" id="cd09275">
    <property type="entry name" value="RNase_HI_RT_DIRS1"/>
    <property type="match status" value="1"/>
</dbReference>
<dbReference type="PROSITE" id="PS50878">
    <property type="entry name" value="RT_POL"/>
    <property type="match status" value="1"/>
</dbReference>
<evidence type="ECO:0000256" key="8">
    <source>
        <dbReference type="ARBA" id="ARBA00022918"/>
    </source>
</evidence>
<dbReference type="Proteomes" id="UP001529510">
    <property type="component" value="Unassembled WGS sequence"/>
</dbReference>
<feature type="non-terminal residue" evidence="10">
    <location>
        <position position="1"/>
    </location>
</feature>
<reference evidence="10 11" key="1">
    <citation type="submission" date="2024-05" db="EMBL/GenBank/DDBJ databases">
        <title>Genome sequencing and assembly of Indian major carp, Cirrhinus mrigala (Hamilton, 1822).</title>
        <authorList>
            <person name="Mohindra V."/>
            <person name="Chowdhury L.M."/>
            <person name="Lal K."/>
            <person name="Jena J.K."/>
        </authorList>
    </citation>
    <scope>NUCLEOTIDE SEQUENCE [LARGE SCALE GENOMIC DNA]</scope>
    <source>
        <strain evidence="10">CM1030</strain>
        <tissue evidence="10">Blood</tissue>
    </source>
</reference>
<evidence type="ECO:0000256" key="7">
    <source>
        <dbReference type="ARBA" id="ARBA00022801"/>
    </source>
</evidence>
<evidence type="ECO:0000256" key="5">
    <source>
        <dbReference type="ARBA" id="ARBA00022722"/>
    </source>
</evidence>
<dbReference type="Gene3D" id="3.10.10.10">
    <property type="entry name" value="HIV Type 1 Reverse Transcriptase, subunit A, domain 1"/>
    <property type="match status" value="1"/>
</dbReference>
<dbReference type="EC" id="3.1.26.4" evidence="2"/>
<feature type="domain" description="Reverse transcriptase" evidence="9">
    <location>
        <begin position="1"/>
        <end position="167"/>
    </location>
</feature>
<dbReference type="Pfam" id="PF00078">
    <property type="entry name" value="RVT_1"/>
    <property type="match status" value="1"/>
</dbReference>
<protein>
    <recommendedName>
        <fullName evidence="2">ribonuclease H</fullName>
        <ecNumber evidence="2">3.1.26.4</ecNumber>
    </recommendedName>
</protein>
<comment type="similarity">
    <text evidence="1">Belongs to the beta type-B retroviral polymerase family. HERV class-II K(HML-2) pol subfamily.</text>
</comment>
<accession>A0ABD0R447</accession>
<sequence length="366" mass="41200">APQFKMLTVRHMLTCVQQQDWFAAIDLKDAYFHVSILPRHGPFLRFAYEGRAYQYKVLPFGLSLSPHVFTKIVEAALAPLREQGIHILNYLDDWLILAQSQELVCEHRDQVLRVNWEKSKLSPVQSISFLVAPFIRPHSVNAELFKLLQAQDSGPIETISEAPGAFCIHSHGHGIQTPSHETTLALASRLSPEIGMAPWHTSSGYHTDLSPSVQPLVGPCVATGGSARHVVVTTDASETGWGAVCNRHAVSGSWTGPRLQWHINCLELLTVLLALRRLWPLIQDKHVLVRMDNTATVAYINRQGGLTSRRMSELARHLLLWSLQHVKSLRAVHILGRLNHAADVFSQQEWRLHPQTVLLIWNRFGE</sequence>
<feature type="non-terminal residue" evidence="10">
    <location>
        <position position="366"/>
    </location>
</feature>
<dbReference type="PANTHER" id="PTHR33050:SF7">
    <property type="entry name" value="RIBONUCLEASE H"/>
    <property type="match status" value="1"/>
</dbReference>
<comment type="caution">
    <text evidence="10">The sequence shown here is derived from an EMBL/GenBank/DDBJ whole genome shotgun (WGS) entry which is preliminary data.</text>
</comment>
<keyword evidence="11" id="KW-1185">Reference proteome</keyword>
<organism evidence="10 11">
    <name type="scientific">Cirrhinus mrigala</name>
    <name type="common">Mrigala</name>
    <dbReference type="NCBI Taxonomy" id="683832"/>
    <lineage>
        <taxon>Eukaryota</taxon>
        <taxon>Metazoa</taxon>
        <taxon>Chordata</taxon>
        <taxon>Craniata</taxon>
        <taxon>Vertebrata</taxon>
        <taxon>Euteleostomi</taxon>
        <taxon>Actinopterygii</taxon>
        <taxon>Neopterygii</taxon>
        <taxon>Teleostei</taxon>
        <taxon>Ostariophysi</taxon>
        <taxon>Cypriniformes</taxon>
        <taxon>Cyprinidae</taxon>
        <taxon>Labeoninae</taxon>
        <taxon>Labeonini</taxon>
        <taxon>Cirrhinus</taxon>
    </lineage>
</organism>
<proteinExistence type="inferred from homology"/>
<dbReference type="GO" id="GO:0003964">
    <property type="term" value="F:RNA-directed DNA polymerase activity"/>
    <property type="evidence" value="ECO:0007669"/>
    <property type="project" value="UniProtKB-KW"/>
</dbReference>
<dbReference type="Gene3D" id="3.30.70.270">
    <property type="match status" value="1"/>
</dbReference>
<name>A0ABD0R447_CIRMR</name>
<evidence type="ECO:0000313" key="11">
    <source>
        <dbReference type="Proteomes" id="UP001529510"/>
    </source>
</evidence>
<dbReference type="InterPro" id="IPR052055">
    <property type="entry name" value="Hepadnavirus_pol/RT"/>
</dbReference>
<dbReference type="InterPro" id="IPR000477">
    <property type="entry name" value="RT_dom"/>
</dbReference>
<evidence type="ECO:0000313" key="10">
    <source>
        <dbReference type="EMBL" id="KAL0193290.1"/>
    </source>
</evidence>
<dbReference type="SUPFAM" id="SSF56672">
    <property type="entry name" value="DNA/RNA polymerases"/>
    <property type="match status" value="1"/>
</dbReference>
<dbReference type="InterPro" id="IPR043128">
    <property type="entry name" value="Rev_trsase/Diguanyl_cyclase"/>
</dbReference>
<dbReference type="Pfam" id="PF17917">
    <property type="entry name" value="RT_RNaseH"/>
    <property type="match status" value="1"/>
</dbReference>
<evidence type="ECO:0000256" key="4">
    <source>
        <dbReference type="ARBA" id="ARBA00022695"/>
    </source>
</evidence>
<dbReference type="GO" id="GO:0004523">
    <property type="term" value="F:RNA-DNA hybrid ribonuclease activity"/>
    <property type="evidence" value="ECO:0007669"/>
    <property type="project" value="UniProtKB-EC"/>
</dbReference>
<evidence type="ECO:0000256" key="3">
    <source>
        <dbReference type="ARBA" id="ARBA00022679"/>
    </source>
</evidence>
<evidence type="ECO:0000256" key="1">
    <source>
        <dbReference type="ARBA" id="ARBA00010879"/>
    </source>
</evidence>
<dbReference type="InterPro" id="IPR041373">
    <property type="entry name" value="RT_RNaseH"/>
</dbReference>
<keyword evidence="5" id="KW-0540">Nuclease</keyword>
<dbReference type="PANTHER" id="PTHR33050">
    <property type="entry name" value="REVERSE TRANSCRIPTASE DOMAIN-CONTAINING PROTEIN"/>
    <property type="match status" value="1"/>
</dbReference>
<keyword evidence="4" id="KW-0548">Nucleotidyltransferase</keyword>
<dbReference type="InterPro" id="IPR043502">
    <property type="entry name" value="DNA/RNA_pol_sf"/>
</dbReference>
<evidence type="ECO:0000256" key="2">
    <source>
        <dbReference type="ARBA" id="ARBA00012180"/>
    </source>
</evidence>
<keyword evidence="8" id="KW-0695">RNA-directed DNA polymerase</keyword>
<dbReference type="CDD" id="cd03714">
    <property type="entry name" value="RT_DIRS1"/>
    <property type="match status" value="1"/>
</dbReference>
<keyword evidence="6" id="KW-0255">Endonuclease</keyword>
<keyword evidence="3" id="KW-0808">Transferase</keyword>
<dbReference type="EMBL" id="JAMKFB020000005">
    <property type="protein sequence ID" value="KAL0193290.1"/>
    <property type="molecule type" value="Genomic_DNA"/>
</dbReference>
<keyword evidence="7" id="KW-0378">Hydrolase</keyword>
<gene>
    <name evidence="10" type="ORF">M9458_011586</name>
</gene>
<evidence type="ECO:0000259" key="9">
    <source>
        <dbReference type="PROSITE" id="PS50878"/>
    </source>
</evidence>
<dbReference type="AlphaFoldDB" id="A0ABD0R447"/>